<dbReference type="Proteomes" id="UP000789405">
    <property type="component" value="Unassembled WGS sequence"/>
</dbReference>
<feature type="non-terminal residue" evidence="1">
    <location>
        <position position="147"/>
    </location>
</feature>
<dbReference type="AlphaFoldDB" id="A0A9N9JMK6"/>
<evidence type="ECO:0000313" key="1">
    <source>
        <dbReference type="EMBL" id="CAG8789152.1"/>
    </source>
</evidence>
<comment type="caution">
    <text evidence="1">The sequence shown here is derived from an EMBL/GenBank/DDBJ whole genome shotgun (WGS) entry which is preliminary data.</text>
</comment>
<gene>
    <name evidence="1" type="ORF">DERYTH_LOCUS21045</name>
</gene>
<name>A0A9N9JMK6_9GLOM</name>
<accession>A0A9N9JMK6</accession>
<keyword evidence="2" id="KW-1185">Reference proteome</keyword>
<protein>
    <submittedName>
        <fullName evidence="1">14409_t:CDS:1</fullName>
    </submittedName>
</protein>
<evidence type="ECO:0000313" key="2">
    <source>
        <dbReference type="Proteomes" id="UP000789405"/>
    </source>
</evidence>
<organism evidence="1 2">
    <name type="scientific">Dentiscutata erythropus</name>
    <dbReference type="NCBI Taxonomy" id="1348616"/>
    <lineage>
        <taxon>Eukaryota</taxon>
        <taxon>Fungi</taxon>
        <taxon>Fungi incertae sedis</taxon>
        <taxon>Mucoromycota</taxon>
        <taxon>Glomeromycotina</taxon>
        <taxon>Glomeromycetes</taxon>
        <taxon>Diversisporales</taxon>
        <taxon>Gigasporaceae</taxon>
        <taxon>Dentiscutata</taxon>
    </lineage>
</organism>
<dbReference type="EMBL" id="CAJVPY010026055">
    <property type="protein sequence ID" value="CAG8789152.1"/>
    <property type="molecule type" value="Genomic_DNA"/>
</dbReference>
<sequence length="147" mass="16631">PTKKTKTTAIDMSLTNESQPTLEFMILSPEINKTNIGNDNINSHSILQTHMKINNNTTLLKTKQIANLQRLILQLNKASDNNIQSKDKDIDLKSNVIIESQPKISYSKAVKKNIFASIKKKNKTSIVWANTVTNKLAKIYQMDFNSQ</sequence>
<reference evidence="1" key="1">
    <citation type="submission" date="2021-06" db="EMBL/GenBank/DDBJ databases">
        <authorList>
            <person name="Kallberg Y."/>
            <person name="Tangrot J."/>
            <person name="Rosling A."/>
        </authorList>
    </citation>
    <scope>NUCLEOTIDE SEQUENCE</scope>
    <source>
        <strain evidence="1">MA453B</strain>
    </source>
</reference>
<feature type="non-terminal residue" evidence="1">
    <location>
        <position position="1"/>
    </location>
</feature>
<proteinExistence type="predicted"/>